<dbReference type="PANTHER" id="PTHR23278:SF31">
    <property type="entry name" value="SIDESTEP II, ISOFORM A"/>
    <property type="match status" value="1"/>
</dbReference>
<evidence type="ECO:0000313" key="1">
    <source>
        <dbReference type="EnsemblMetazoa" id="SCAU000084-PA"/>
    </source>
</evidence>
<sequence length="155" mass="17014">MTCVAISISITNATTLQIVVIVIATIIISANDDYEHGSCAASCAVACSWLLMSCGDSVNTPAGICRFKTKDIEAVEGKSVSLPCPISAPLDDVYMVLWFRDNAGIPLYSFDVRDKMNTDQARHWSAPEVFGSRAKFNFDLQPATLEIKVRFWVDE</sequence>
<dbReference type="VEuPathDB" id="VectorBase:SCAU000084"/>
<dbReference type="SUPFAM" id="SSF48726">
    <property type="entry name" value="Immunoglobulin"/>
    <property type="match status" value="1"/>
</dbReference>
<dbReference type="Proteomes" id="UP000095300">
    <property type="component" value="Unassembled WGS sequence"/>
</dbReference>
<dbReference type="PANTHER" id="PTHR23278">
    <property type="entry name" value="SIDESTEP PROTEIN"/>
    <property type="match status" value="1"/>
</dbReference>
<evidence type="ECO:0000313" key="2">
    <source>
        <dbReference type="Proteomes" id="UP000095300"/>
    </source>
</evidence>
<proteinExistence type="predicted"/>
<dbReference type="Gene3D" id="2.60.40.10">
    <property type="entry name" value="Immunoglobulins"/>
    <property type="match status" value="1"/>
</dbReference>
<dbReference type="InterPro" id="IPR013783">
    <property type="entry name" value="Ig-like_fold"/>
</dbReference>
<dbReference type="EnsemblMetazoa" id="SCAU000084-RA">
    <property type="protein sequence ID" value="SCAU000084-PA"/>
    <property type="gene ID" value="SCAU000084"/>
</dbReference>
<keyword evidence="2" id="KW-1185">Reference proteome</keyword>
<accession>A0A1I8NLN2</accession>
<name>A0A1I8NLN2_STOCA</name>
<organism evidence="1 2">
    <name type="scientific">Stomoxys calcitrans</name>
    <name type="common">Stable fly</name>
    <name type="synonym">Conops calcitrans</name>
    <dbReference type="NCBI Taxonomy" id="35570"/>
    <lineage>
        <taxon>Eukaryota</taxon>
        <taxon>Metazoa</taxon>
        <taxon>Ecdysozoa</taxon>
        <taxon>Arthropoda</taxon>
        <taxon>Hexapoda</taxon>
        <taxon>Insecta</taxon>
        <taxon>Pterygota</taxon>
        <taxon>Neoptera</taxon>
        <taxon>Endopterygota</taxon>
        <taxon>Diptera</taxon>
        <taxon>Brachycera</taxon>
        <taxon>Muscomorpha</taxon>
        <taxon>Muscoidea</taxon>
        <taxon>Muscidae</taxon>
        <taxon>Stomoxys</taxon>
    </lineage>
</organism>
<reference evidence="1" key="1">
    <citation type="submission" date="2020-05" db="UniProtKB">
        <authorList>
            <consortium name="EnsemblMetazoa"/>
        </authorList>
    </citation>
    <scope>IDENTIFICATION</scope>
    <source>
        <strain evidence="1">USDA</strain>
    </source>
</reference>
<evidence type="ECO:0008006" key="3">
    <source>
        <dbReference type="Google" id="ProtNLM"/>
    </source>
</evidence>
<dbReference type="AlphaFoldDB" id="A0A1I8NLN2"/>
<gene>
    <name evidence="1" type="primary">106093531</name>
</gene>
<dbReference type="STRING" id="35570.A0A1I8NLN2"/>
<dbReference type="InterPro" id="IPR036179">
    <property type="entry name" value="Ig-like_dom_sf"/>
</dbReference>
<protein>
    <recommendedName>
        <fullName evidence="3">Ig-like domain-containing protein</fullName>
    </recommendedName>
</protein>